<dbReference type="PANTHER" id="PTHR39535:SF2">
    <property type="entry name" value="HTTM DOMAIN-CONTAINING PROTEIN"/>
    <property type="match status" value="1"/>
</dbReference>
<accession>A0A495VXU3</accession>
<keyword evidence="3 5" id="KW-1133">Transmembrane helix</keyword>
<evidence type="ECO:0000313" key="8">
    <source>
        <dbReference type="Proteomes" id="UP000282084"/>
    </source>
</evidence>
<evidence type="ECO:0000256" key="1">
    <source>
        <dbReference type="ARBA" id="ARBA00004127"/>
    </source>
</evidence>
<name>A0A495VXU3_9PSEU</name>
<evidence type="ECO:0000313" key="7">
    <source>
        <dbReference type="EMBL" id="RKT54232.1"/>
    </source>
</evidence>
<feature type="transmembrane region" description="Helical" evidence="5">
    <location>
        <begin position="79"/>
        <end position="99"/>
    </location>
</feature>
<dbReference type="Proteomes" id="UP000282084">
    <property type="component" value="Unassembled WGS sequence"/>
</dbReference>
<keyword evidence="2 5" id="KW-0812">Transmembrane</keyword>
<protein>
    <submittedName>
        <fullName evidence="7">Antimicrobial peptide system SdpB family protein</fullName>
    </submittedName>
</protein>
<keyword evidence="8" id="KW-1185">Reference proteome</keyword>
<dbReference type="InterPro" id="IPR052964">
    <property type="entry name" value="Sporulation_signal_mat"/>
</dbReference>
<evidence type="ECO:0000256" key="3">
    <source>
        <dbReference type="ARBA" id="ARBA00022989"/>
    </source>
</evidence>
<dbReference type="SMART" id="SM00752">
    <property type="entry name" value="HTTM"/>
    <property type="match status" value="1"/>
</dbReference>
<dbReference type="EMBL" id="RBXO01000001">
    <property type="protein sequence ID" value="RKT54232.1"/>
    <property type="molecule type" value="Genomic_DNA"/>
</dbReference>
<proteinExistence type="predicted"/>
<feature type="transmembrane region" description="Helical" evidence="5">
    <location>
        <begin position="226"/>
        <end position="247"/>
    </location>
</feature>
<reference evidence="7 8" key="1">
    <citation type="submission" date="2018-10" db="EMBL/GenBank/DDBJ databases">
        <title>Sequencing the genomes of 1000 actinobacteria strains.</title>
        <authorList>
            <person name="Klenk H.-P."/>
        </authorList>
    </citation>
    <scope>NUCLEOTIDE SEQUENCE [LARGE SCALE GENOMIC DNA]</scope>
    <source>
        <strain evidence="7 8">DSM 43800</strain>
    </source>
</reference>
<keyword evidence="4 5" id="KW-0472">Membrane</keyword>
<feature type="transmembrane region" description="Helical" evidence="5">
    <location>
        <begin position="253"/>
        <end position="286"/>
    </location>
</feature>
<evidence type="ECO:0000256" key="4">
    <source>
        <dbReference type="ARBA" id="ARBA00023136"/>
    </source>
</evidence>
<gene>
    <name evidence="7" type="ORF">C8E97_2848</name>
</gene>
<evidence type="ECO:0000259" key="6">
    <source>
        <dbReference type="SMART" id="SM00752"/>
    </source>
</evidence>
<evidence type="ECO:0000256" key="2">
    <source>
        <dbReference type="ARBA" id="ARBA00022692"/>
    </source>
</evidence>
<sequence>MRQALERSRQRFSEVVVDADPRRSALAIGRSLLAAAQVLTILFSSDAALFAGTPEFPSGMRCTDFHAVSLWCALGPADTGMVVGRAVAIIVLIAVVAGYRPRWTCAPHWYVAFSLTAMPMPNGGDSAGQIGAMLLIPICLGDSRTWHWSRPEHPLAPQWRGASLTALWALRGQLCVIYASTAITKVGDPMWRQGSAMRVVADHPDYGFRSLLGPVGEPVFRSFPAVAALSWGVIAAQLLIAVTVLGSRRWRTVALVVGCLLHLAILVLMNLAGFATVMIALLVMAWTATPSRHAFRPRAAEGGRES</sequence>
<organism evidence="7 8">
    <name type="scientific">Saccharothrix australiensis</name>
    <dbReference type="NCBI Taxonomy" id="2072"/>
    <lineage>
        <taxon>Bacteria</taxon>
        <taxon>Bacillati</taxon>
        <taxon>Actinomycetota</taxon>
        <taxon>Actinomycetes</taxon>
        <taxon>Pseudonocardiales</taxon>
        <taxon>Pseudonocardiaceae</taxon>
        <taxon>Saccharothrix</taxon>
    </lineage>
</organism>
<feature type="domain" description="HTTM-like" evidence="6">
    <location>
        <begin position="18"/>
        <end position="289"/>
    </location>
</feature>
<feature type="transmembrane region" description="Helical" evidence="5">
    <location>
        <begin position="32"/>
        <end position="51"/>
    </location>
</feature>
<dbReference type="RefSeq" id="WP_147455111.1">
    <property type="nucleotide sequence ID" value="NZ_RBXO01000001.1"/>
</dbReference>
<dbReference type="InterPro" id="IPR011020">
    <property type="entry name" value="HTTM-like"/>
</dbReference>
<comment type="caution">
    <text evidence="7">The sequence shown here is derived from an EMBL/GenBank/DDBJ whole genome shotgun (WGS) entry which is preliminary data.</text>
</comment>
<dbReference type="OrthoDB" id="128729at2"/>
<dbReference type="PANTHER" id="PTHR39535">
    <property type="entry name" value="SPORULATION-DELAYING PROTEIN SDPB"/>
    <property type="match status" value="1"/>
</dbReference>
<evidence type="ECO:0000256" key="5">
    <source>
        <dbReference type="SAM" id="Phobius"/>
    </source>
</evidence>
<dbReference type="AlphaFoldDB" id="A0A495VXU3"/>
<dbReference type="GO" id="GO:0012505">
    <property type="term" value="C:endomembrane system"/>
    <property type="evidence" value="ECO:0007669"/>
    <property type="project" value="UniProtKB-SubCell"/>
</dbReference>
<comment type="subcellular location">
    <subcellularLocation>
        <location evidence="1">Endomembrane system</location>
        <topology evidence="1">Multi-pass membrane protein</topology>
    </subcellularLocation>
</comment>